<organism evidence="9 10">
    <name type="scientific">Nitratidesulfovibrio vulgaris (strain DP4)</name>
    <name type="common">Desulfovibrio vulgaris</name>
    <dbReference type="NCBI Taxonomy" id="391774"/>
    <lineage>
        <taxon>Bacteria</taxon>
        <taxon>Pseudomonadati</taxon>
        <taxon>Thermodesulfobacteriota</taxon>
        <taxon>Desulfovibrionia</taxon>
        <taxon>Desulfovibrionales</taxon>
        <taxon>Desulfovibrionaceae</taxon>
        <taxon>Nitratidesulfovibrio</taxon>
    </lineage>
</organism>
<dbReference type="InterPro" id="IPR049939">
    <property type="entry name" value="NifE-like"/>
</dbReference>
<dbReference type="AlphaFoldDB" id="A0A0H3ABV8"/>
<dbReference type="PANTHER" id="PTHR42956">
    <property type="entry name" value="NITROGENASE IRON-MOLYBDENUM COFACTOR BIOSYNTHESIS PROTEIN NIFE"/>
    <property type="match status" value="1"/>
</dbReference>
<evidence type="ECO:0000256" key="4">
    <source>
        <dbReference type="ARBA" id="ARBA00013280"/>
    </source>
</evidence>
<feature type="domain" description="Nitrogenase/oxidoreductase component 1" evidence="8">
    <location>
        <begin position="52"/>
        <end position="448"/>
    </location>
</feature>
<dbReference type="SUPFAM" id="SSF53807">
    <property type="entry name" value="Helical backbone' metal receptor"/>
    <property type="match status" value="1"/>
</dbReference>
<gene>
    <name evidence="9" type="ordered locus">Dvul_3096</name>
</gene>
<evidence type="ECO:0000256" key="3">
    <source>
        <dbReference type="ARBA" id="ARBA00011002"/>
    </source>
</evidence>
<proteinExistence type="inferred from homology"/>
<reference evidence="10" key="1">
    <citation type="journal article" date="2009" name="Environ. Microbiol.">
        <title>Contribution of mobile genetic elements to Desulfovibrio vulgaris genome plasticity.</title>
        <authorList>
            <person name="Walker C.B."/>
            <person name="Stolyar S."/>
            <person name="Chivian D."/>
            <person name="Pinel N."/>
            <person name="Gabster J.A."/>
            <person name="Dehal P.S."/>
            <person name="He Z."/>
            <person name="Yang Z.K."/>
            <person name="Yen H.C."/>
            <person name="Zhou J."/>
            <person name="Wall J.D."/>
            <person name="Hazen T.C."/>
            <person name="Arkin A.P."/>
            <person name="Stahl D.A."/>
        </authorList>
    </citation>
    <scope>NUCLEOTIDE SEQUENCE [LARGE SCALE GENOMIC DNA]</scope>
    <source>
        <strain evidence="10">DP4</strain>
    </source>
</reference>
<comment type="similarity">
    <text evidence="3 6">Belongs to the NifD/NifK/NifE/NifN family.</text>
</comment>
<dbReference type="HOGENOM" id="CLU_025876_1_1_7"/>
<feature type="compositionally biased region" description="Basic and acidic residues" evidence="7">
    <location>
        <begin position="488"/>
        <end position="507"/>
    </location>
</feature>
<protein>
    <recommendedName>
        <fullName evidence="4">Nitrogenase iron-molybdenum cofactor biosynthesis protein NifE</fullName>
    </recommendedName>
</protein>
<evidence type="ECO:0000256" key="1">
    <source>
        <dbReference type="ARBA" id="ARBA00003171"/>
    </source>
</evidence>
<accession>A0A0H3ABV8</accession>
<dbReference type="GO" id="GO:0065003">
    <property type="term" value="P:protein-containing complex assembly"/>
    <property type="evidence" value="ECO:0007669"/>
    <property type="project" value="InterPro"/>
</dbReference>
<comment type="function">
    <text evidence="1">This protein may play a role in the biosynthesis of the prosthetic group of nitrogenase (FeMo cofactor).</text>
</comment>
<dbReference type="GO" id="GO:0016163">
    <property type="term" value="F:nitrogenase activity"/>
    <property type="evidence" value="ECO:0007669"/>
    <property type="project" value="InterPro"/>
</dbReference>
<dbReference type="Gene3D" id="3.40.50.12380">
    <property type="entry name" value="Nitrogenase MoFe cofactor biosynthesis protein NifE, C-terminal"/>
    <property type="match status" value="1"/>
</dbReference>
<keyword evidence="9" id="KW-0560">Oxidoreductase</keyword>
<evidence type="ECO:0000256" key="6">
    <source>
        <dbReference type="RuleBase" id="RU004021"/>
    </source>
</evidence>
<dbReference type="InterPro" id="IPR005973">
    <property type="entry name" value="NifE"/>
</dbReference>
<dbReference type="PROSITE" id="PS00090">
    <property type="entry name" value="NITROGENASE_1_2"/>
    <property type="match status" value="1"/>
</dbReference>
<dbReference type="InterPro" id="IPR000510">
    <property type="entry name" value="Nase/OxRdtase_comp1"/>
</dbReference>
<evidence type="ECO:0000256" key="5">
    <source>
        <dbReference type="ARBA" id="ARBA00023231"/>
    </source>
</evidence>
<sequence length="546" mass="58318">MAPATPPATPSAPASDGLLDERRGQVHRAGQGPIDLACNRESLAGAVSQRACVFCGSRVVLYPIADALHLVHGPVGCAAYTWDIRGALSSGPELHRLSFSTDLGERDIIFGGEPKLEAALDELITRHAPKAAFVYATCIVGLIGDDIGAVCKRVAARHGIPVLPVQSEGFKGNKREGYEAACAAMFTLTGTGATDGIGPASVNILGDFNLAGELWIIRGYLERMGVQVVANITGDGRVDDLRRCHGAALNLVQCSGATMPLARMMREAYGTPTLRVSYLGIEDMADSLYNVAEHFREVCPGIVERTRDLVREEIATLMPLLRQLRRDLEGKRAAIYVGGAFKAFSLIKAFRHLGMQVALVGSQTGTDEDYRELEAICDPGTVIVDDANALELAHFVRTLDVDIFVGGVKERPIAHKLGIGFCDHNHERKIALAGFEGMYNFAREVHASVTSPVWRFTPRSRFPAAARPAGDGQADCPVTDAQSANPADRADRHPGADAPAHERDEHTANPAGDEDADCPANPAGHAPHDLFTEGNATEGGAHHGRP</sequence>
<evidence type="ECO:0000256" key="2">
    <source>
        <dbReference type="ARBA" id="ARBA00005155"/>
    </source>
</evidence>
<keyword evidence="9" id="KW-0614">Plasmid</keyword>
<evidence type="ECO:0000313" key="10">
    <source>
        <dbReference type="Proteomes" id="UP000009173"/>
    </source>
</evidence>
<evidence type="ECO:0000313" key="9">
    <source>
        <dbReference type="EMBL" id="ABM30107.1"/>
    </source>
</evidence>
<name>A0A0H3ABV8_NITV4</name>
<dbReference type="PANTHER" id="PTHR42956:SF1">
    <property type="entry name" value="NITROGENASE IRON-MOLYBDENUM COFACTOR BIOSYNTHESIS PROTEIN NIFE"/>
    <property type="match status" value="1"/>
</dbReference>
<dbReference type="UniPathway" id="UPA00782"/>
<dbReference type="EMBL" id="CP000528">
    <property type="protein sequence ID" value="ABM30107.1"/>
    <property type="molecule type" value="Genomic_DNA"/>
</dbReference>
<dbReference type="KEGG" id="dvl:Dvul_3096"/>
<dbReference type="PROSITE" id="PS00699">
    <property type="entry name" value="NITROGENASE_1_1"/>
    <property type="match status" value="1"/>
</dbReference>
<dbReference type="NCBIfam" id="TIGR01283">
    <property type="entry name" value="nifE"/>
    <property type="match status" value="1"/>
</dbReference>
<evidence type="ECO:0000256" key="7">
    <source>
        <dbReference type="SAM" id="MobiDB-lite"/>
    </source>
</evidence>
<comment type="pathway">
    <text evidence="2">Cofactor biosynthesis; Fe-Mo cofactor biosynthesis.</text>
</comment>
<keyword evidence="5 6" id="KW-0535">Nitrogen fixation</keyword>
<feature type="region of interest" description="Disordered" evidence="7">
    <location>
        <begin position="464"/>
        <end position="546"/>
    </location>
</feature>
<evidence type="ECO:0000259" key="8">
    <source>
        <dbReference type="Pfam" id="PF00148"/>
    </source>
</evidence>
<dbReference type="Gene3D" id="3.40.50.1980">
    <property type="entry name" value="Nitrogenase molybdenum iron protein domain"/>
    <property type="match status" value="1"/>
</dbReference>
<dbReference type="InterPro" id="IPR000318">
    <property type="entry name" value="Nase_comp1_CS"/>
</dbReference>
<dbReference type="Pfam" id="PF00148">
    <property type="entry name" value="Oxidored_nitro"/>
    <property type="match status" value="1"/>
</dbReference>
<dbReference type="Proteomes" id="UP000009173">
    <property type="component" value="Plasmid pDVUL01"/>
</dbReference>
<geneLocation type="plasmid" evidence="9 10">
    <name>pDVUL01</name>
</geneLocation>